<dbReference type="Proteomes" id="UP000619761">
    <property type="component" value="Unassembled WGS sequence"/>
</dbReference>
<protein>
    <recommendedName>
        <fullName evidence="4">Solute-binding protein family 3/N-terminal domain-containing protein</fullName>
    </recommendedName>
</protein>
<dbReference type="Gene3D" id="3.40.190.10">
    <property type="entry name" value="Periplasmic binding protein-like II"/>
    <property type="match status" value="2"/>
</dbReference>
<evidence type="ECO:0000313" key="3">
    <source>
        <dbReference type="Proteomes" id="UP000619761"/>
    </source>
</evidence>
<dbReference type="EMBL" id="BMYZ01000001">
    <property type="protein sequence ID" value="GGY68339.1"/>
    <property type="molecule type" value="Genomic_DNA"/>
</dbReference>
<evidence type="ECO:0008006" key="4">
    <source>
        <dbReference type="Google" id="ProtNLM"/>
    </source>
</evidence>
<sequence>MALFRFTWPYSILQCATAIALCLLLAAQAGADPLRISITGNVHVNKTEPAYFFEQLLILALEKTRLTDGDYVLLHNVHNGGIARDRAMLIAGAGIDVMWASATKERELQMRVVPVDLLKNLNNYRVLLINKDSQQLFAKVKTLDELKKFSVGSGEHWTDGSIFRDNGFNVAVTSSYSGLFKMLAARRFNFISRGLHEIGYDTKEYKDLGLIQEQTILLKYDVPIRYAFFVNKNNLALGDRIERGLKIAQQDGSFDQLFYQMPSFKEGEELLKSSRRTLIEIKNTKAE</sequence>
<gene>
    <name evidence="2" type="ORF">GCM10011613_10690</name>
</gene>
<organism evidence="2 3">
    <name type="scientific">Cellvibrio zantedeschiae</name>
    <dbReference type="NCBI Taxonomy" id="1237077"/>
    <lineage>
        <taxon>Bacteria</taxon>
        <taxon>Pseudomonadati</taxon>
        <taxon>Pseudomonadota</taxon>
        <taxon>Gammaproteobacteria</taxon>
        <taxon>Cellvibrionales</taxon>
        <taxon>Cellvibrionaceae</taxon>
        <taxon>Cellvibrio</taxon>
    </lineage>
</organism>
<proteinExistence type="predicted"/>
<feature type="signal peptide" evidence="1">
    <location>
        <begin position="1"/>
        <end position="31"/>
    </location>
</feature>
<dbReference type="SUPFAM" id="SSF53850">
    <property type="entry name" value="Periplasmic binding protein-like II"/>
    <property type="match status" value="1"/>
</dbReference>
<feature type="chain" id="PRO_5045787351" description="Solute-binding protein family 3/N-terminal domain-containing protein" evidence="1">
    <location>
        <begin position="32"/>
        <end position="287"/>
    </location>
</feature>
<keyword evidence="3" id="KW-1185">Reference proteome</keyword>
<reference evidence="3" key="1">
    <citation type="journal article" date="2019" name="Int. J. Syst. Evol. Microbiol.">
        <title>The Global Catalogue of Microorganisms (GCM) 10K type strain sequencing project: providing services to taxonomists for standard genome sequencing and annotation.</title>
        <authorList>
            <consortium name="The Broad Institute Genomics Platform"/>
            <consortium name="The Broad Institute Genome Sequencing Center for Infectious Disease"/>
            <person name="Wu L."/>
            <person name="Ma J."/>
        </authorList>
    </citation>
    <scope>NUCLEOTIDE SEQUENCE [LARGE SCALE GENOMIC DNA]</scope>
    <source>
        <strain evidence="3">KCTC 32239</strain>
    </source>
</reference>
<name>A0ABQ3AUM9_9GAMM</name>
<accession>A0ABQ3AUM9</accession>
<evidence type="ECO:0000256" key="1">
    <source>
        <dbReference type="SAM" id="SignalP"/>
    </source>
</evidence>
<dbReference type="RefSeq" id="WP_189416531.1">
    <property type="nucleotide sequence ID" value="NZ_BMYZ01000001.1"/>
</dbReference>
<comment type="caution">
    <text evidence="2">The sequence shown here is derived from an EMBL/GenBank/DDBJ whole genome shotgun (WGS) entry which is preliminary data.</text>
</comment>
<evidence type="ECO:0000313" key="2">
    <source>
        <dbReference type="EMBL" id="GGY68339.1"/>
    </source>
</evidence>
<keyword evidence="1" id="KW-0732">Signal</keyword>